<sequence>MAYRQPTSKIKSLVHAQLQGFQTTRKQSQLIRQIMAWAERNATRQAYYGMPGLYRGEWKKFQMFPYGPEPSDFDTYGQYFWFYAGWYIIWLSTIAAAVIIILDLVLYVHHEGDPDKRVLALSSAIVLTWMTIDGALRKKTWPRGRLGVEGVVVVGTIVCLALLGVTAGVKTRQGDSFAHWYSGLSGVLGDLLLLRLLRLCELYYGLRHPE</sequence>
<evidence type="ECO:0000256" key="1">
    <source>
        <dbReference type="SAM" id="Phobius"/>
    </source>
</evidence>
<feature type="transmembrane region" description="Helical" evidence="1">
    <location>
        <begin position="148"/>
        <end position="167"/>
    </location>
</feature>
<evidence type="ECO:0000313" key="3">
    <source>
        <dbReference type="Proteomes" id="UP001265746"/>
    </source>
</evidence>
<name>A0AAD9S1A5_PHOAM</name>
<dbReference type="AlphaFoldDB" id="A0AAD9S1A5"/>
<dbReference type="Proteomes" id="UP001265746">
    <property type="component" value="Unassembled WGS sequence"/>
</dbReference>
<evidence type="ECO:0000313" key="2">
    <source>
        <dbReference type="EMBL" id="KAK2596430.1"/>
    </source>
</evidence>
<feature type="transmembrane region" description="Helical" evidence="1">
    <location>
        <begin position="179"/>
        <end position="197"/>
    </location>
</feature>
<feature type="transmembrane region" description="Helical" evidence="1">
    <location>
        <begin position="80"/>
        <end position="106"/>
    </location>
</feature>
<keyword evidence="3" id="KW-1185">Reference proteome</keyword>
<gene>
    <name evidence="2" type="ORF">N8I77_013320</name>
</gene>
<accession>A0AAD9S1A5</accession>
<protein>
    <submittedName>
        <fullName evidence="2">Uncharacterized protein</fullName>
    </submittedName>
</protein>
<reference evidence="2" key="1">
    <citation type="submission" date="2023-06" db="EMBL/GenBank/DDBJ databases">
        <authorList>
            <person name="Noh H."/>
        </authorList>
    </citation>
    <scope>NUCLEOTIDE SEQUENCE</scope>
    <source>
        <strain evidence="2">DUCC20226</strain>
    </source>
</reference>
<keyword evidence="1" id="KW-0812">Transmembrane</keyword>
<feature type="transmembrane region" description="Helical" evidence="1">
    <location>
        <begin position="118"/>
        <end position="136"/>
    </location>
</feature>
<comment type="caution">
    <text evidence="2">The sequence shown here is derived from an EMBL/GenBank/DDBJ whole genome shotgun (WGS) entry which is preliminary data.</text>
</comment>
<proteinExistence type="predicted"/>
<organism evidence="2 3">
    <name type="scientific">Phomopsis amygdali</name>
    <name type="common">Fusicoccum amygdali</name>
    <dbReference type="NCBI Taxonomy" id="1214568"/>
    <lineage>
        <taxon>Eukaryota</taxon>
        <taxon>Fungi</taxon>
        <taxon>Dikarya</taxon>
        <taxon>Ascomycota</taxon>
        <taxon>Pezizomycotina</taxon>
        <taxon>Sordariomycetes</taxon>
        <taxon>Sordariomycetidae</taxon>
        <taxon>Diaporthales</taxon>
        <taxon>Diaporthaceae</taxon>
        <taxon>Diaporthe</taxon>
    </lineage>
</organism>
<keyword evidence="1" id="KW-1133">Transmembrane helix</keyword>
<keyword evidence="1" id="KW-0472">Membrane</keyword>
<dbReference type="EMBL" id="JAUJFL010000011">
    <property type="protein sequence ID" value="KAK2596430.1"/>
    <property type="molecule type" value="Genomic_DNA"/>
</dbReference>